<dbReference type="Gene3D" id="2.60.40.10">
    <property type="entry name" value="Immunoglobulins"/>
    <property type="match status" value="1"/>
</dbReference>
<feature type="chain" id="PRO_5046478362" evidence="2">
    <location>
        <begin position="32"/>
        <end position="361"/>
    </location>
</feature>
<name>A0ABW0NFU4_9BURK</name>
<comment type="caution">
    <text evidence="3">The sequence shown here is derived from an EMBL/GenBank/DDBJ whole genome shotgun (WGS) entry which is preliminary data.</text>
</comment>
<dbReference type="InterPro" id="IPR013783">
    <property type="entry name" value="Ig-like_fold"/>
</dbReference>
<sequence>MKKYLRNYVTSALFLLPAAMVLVAAPASVMAQPASPEVQSLDANADAGLQPGSMLRFRLIGTPRVQAAVRIEGLRAAVPLREMAPGVYVGRYTLKRTDRVSPNSNVRATLKRGNRISVETFTMAEVLNGQSPVAVTPPPAPPVAVVPALRIERFGMMPVERVEPGAELQFAVEGMPGSTVSVDMPGVERDLHLRETRPGHYEGSYTIRRADNINPNRPFVATLRNGDRVVTSSLAMPAAHPGADNRPAGEMRPPMGEARPTAGDNRPPSVYDFSPRDGDVVPAGAPVRIAARFGDHGGSGIDPDSVQISVSGRNVTREAQVNRESFNFVGALPPGRHTVDVTMRDMAGNMVRQGWSFDVAR</sequence>
<accession>A0ABW0NFU4</accession>
<evidence type="ECO:0000256" key="1">
    <source>
        <dbReference type="SAM" id="MobiDB-lite"/>
    </source>
</evidence>
<feature type="signal peptide" evidence="2">
    <location>
        <begin position="1"/>
        <end position="31"/>
    </location>
</feature>
<keyword evidence="2" id="KW-0732">Signal</keyword>
<dbReference type="Proteomes" id="UP001596037">
    <property type="component" value="Unassembled WGS sequence"/>
</dbReference>
<keyword evidence="4" id="KW-1185">Reference proteome</keyword>
<protein>
    <submittedName>
        <fullName evidence="3">Uncharacterized protein</fullName>
    </submittedName>
</protein>
<evidence type="ECO:0000313" key="3">
    <source>
        <dbReference type="EMBL" id="MFC5497852.1"/>
    </source>
</evidence>
<reference evidence="4" key="1">
    <citation type="journal article" date="2019" name="Int. J. Syst. Evol. Microbiol.">
        <title>The Global Catalogue of Microorganisms (GCM) 10K type strain sequencing project: providing services to taxonomists for standard genome sequencing and annotation.</title>
        <authorList>
            <consortium name="The Broad Institute Genomics Platform"/>
            <consortium name="The Broad Institute Genome Sequencing Center for Infectious Disease"/>
            <person name="Wu L."/>
            <person name="Ma J."/>
        </authorList>
    </citation>
    <scope>NUCLEOTIDE SEQUENCE [LARGE SCALE GENOMIC DNA]</scope>
    <source>
        <strain evidence="4">CCUG 57401</strain>
    </source>
</reference>
<dbReference type="RefSeq" id="WP_376849927.1">
    <property type="nucleotide sequence ID" value="NZ_JBHSMF010000006.1"/>
</dbReference>
<dbReference type="EMBL" id="JBHSMF010000006">
    <property type="protein sequence ID" value="MFC5497852.1"/>
    <property type="molecule type" value="Genomic_DNA"/>
</dbReference>
<organism evidence="3 4">
    <name type="scientific">Caenimonas terrae</name>
    <dbReference type="NCBI Taxonomy" id="696074"/>
    <lineage>
        <taxon>Bacteria</taxon>
        <taxon>Pseudomonadati</taxon>
        <taxon>Pseudomonadota</taxon>
        <taxon>Betaproteobacteria</taxon>
        <taxon>Burkholderiales</taxon>
        <taxon>Comamonadaceae</taxon>
        <taxon>Caenimonas</taxon>
    </lineage>
</organism>
<evidence type="ECO:0000256" key="2">
    <source>
        <dbReference type="SAM" id="SignalP"/>
    </source>
</evidence>
<proteinExistence type="predicted"/>
<evidence type="ECO:0000313" key="4">
    <source>
        <dbReference type="Proteomes" id="UP001596037"/>
    </source>
</evidence>
<gene>
    <name evidence="3" type="ORF">ACFPOE_09945</name>
</gene>
<feature type="region of interest" description="Disordered" evidence="1">
    <location>
        <begin position="237"/>
        <end position="268"/>
    </location>
</feature>